<keyword evidence="4 9" id="KW-0812">Transmembrane</keyword>
<feature type="transmembrane region" description="Helical" evidence="9">
    <location>
        <begin position="28"/>
        <end position="50"/>
    </location>
</feature>
<keyword evidence="11" id="KW-0282">Flagellum</keyword>
<dbReference type="Pfam" id="PF00691">
    <property type="entry name" value="OmpA"/>
    <property type="match status" value="1"/>
</dbReference>
<sequence>MRSHAMGGQTTIIKRSARKKYESGHSGAWKVAFADFTLAMMALFMVLWIVGVVSEEERQEIVAQLNGQTIFAQQSFISIPSKSRSGGGKFSDSIDGQEQAKETKSNLAVEAPEPEQSLEEVVDKSRQEMEELSRIIMQITSAYDAQSNLHMEVVPQGLRILIQDDKQRDMFQRSSAVLTPFFSRLLGELAPAFNEMDNKIIITGHTDASRYRDQVRYNNWNLSGERALMAHKALVNGGLDEGRVLQINAMADQMLLNTTEPLAAKNRRIEIMVLTKTASDTLYQFFGNHGENVVKSAMNKAE</sequence>
<dbReference type="PROSITE" id="PS51123">
    <property type="entry name" value="OMPA_2"/>
    <property type="match status" value="1"/>
</dbReference>
<protein>
    <submittedName>
        <fullName evidence="11">Lateral flagellar export/assembly protein LafU</fullName>
    </submittedName>
</protein>
<keyword evidence="11" id="KW-0969">Cilium</keyword>
<keyword evidence="12" id="KW-1185">Reference proteome</keyword>
<organism evidence="11 12">
    <name type="scientific">Yersinia alsatica</name>
    <dbReference type="NCBI Taxonomy" id="2890317"/>
    <lineage>
        <taxon>Bacteria</taxon>
        <taxon>Pseudomonadati</taxon>
        <taxon>Pseudomonadota</taxon>
        <taxon>Gammaproteobacteria</taxon>
        <taxon>Enterobacterales</taxon>
        <taxon>Yersiniaceae</taxon>
        <taxon>Yersinia</taxon>
    </lineage>
</organism>
<keyword evidence="3" id="KW-1003">Cell membrane</keyword>
<accession>A0ABY5USN7</accession>
<evidence type="ECO:0000256" key="4">
    <source>
        <dbReference type="ARBA" id="ARBA00022692"/>
    </source>
</evidence>
<dbReference type="PANTHER" id="PTHR30329:SF21">
    <property type="entry name" value="LIPOPROTEIN YIAD-RELATED"/>
    <property type="match status" value="1"/>
</dbReference>
<dbReference type="InterPro" id="IPR025713">
    <property type="entry name" value="MotB-like_N_dom"/>
</dbReference>
<evidence type="ECO:0000313" key="12">
    <source>
        <dbReference type="Proteomes" id="UP001057860"/>
    </source>
</evidence>
<dbReference type="Gene3D" id="3.30.1330.60">
    <property type="entry name" value="OmpA-like domain"/>
    <property type="match status" value="1"/>
</dbReference>
<dbReference type="InterPro" id="IPR036737">
    <property type="entry name" value="OmpA-like_sf"/>
</dbReference>
<dbReference type="RefSeq" id="WP_050145358.1">
    <property type="nucleotide sequence ID" value="NZ_CABHWO010000029.1"/>
</dbReference>
<dbReference type="Proteomes" id="UP001057860">
    <property type="component" value="Chromosome"/>
</dbReference>
<dbReference type="SUPFAM" id="SSF103088">
    <property type="entry name" value="OmpA-like"/>
    <property type="match status" value="1"/>
</dbReference>
<evidence type="ECO:0000313" key="11">
    <source>
        <dbReference type="EMBL" id="UWM46492.1"/>
    </source>
</evidence>
<evidence type="ECO:0000256" key="7">
    <source>
        <dbReference type="PROSITE-ProRule" id="PRU00473"/>
    </source>
</evidence>
<feature type="region of interest" description="Disordered" evidence="8">
    <location>
        <begin position="81"/>
        <end position="122"/>
    </location>
</feature>
<gene>
    <name evidence="11" type="primary">lafU</name>
    <name evidence="11" type="ORF">N0H69_06625</name>
</gene>
<keyword evidence="6 7" id="KW-0472">Membrane</keyword>
<evidence type="ECO:0000256" key="8">
    <source>
        <dbReference type="SAM" id="MobiDB-lite"/>
    </source>
</evidence>
<keyword evidence="5 9" id="KW-1133">Transmembrane helix</keyword>
<proteinExistence type="inferred from homology"/>
<dbReference type="NCBIfam" id="NF005273">
    <property type="entry name" value="PRK06778.1"/>
    <property type="match status" value="1"/>
</dbReference>
<dbReference type="InterPro" id="IPR006665">
    <property type="entry name" value="OmpA-like"/>
</dbReference>
<evidence type="ECO:0000256" key="3">
    <source>
        <dbReference type="ARBA" id="ARBA00022475"/>
    </source>
</evidence>
<evidence type="ECO:0000256" key="9">
    <source>
        <dbReference type="SAM" id="Phobius"/>
    </source>
</evidence>
<comment type="subcellular location">
    <subcellularLocation>
        <location evidence="1">Cell membrane</location>
        <topology evidence="1">Single-pass membrane protein</topology>
    </subcellularLocation>
</comment>
<name>A0ABY5USN7_9GAMM</name>
<dbReference type="InterPro" id="IPR050330">
    <property type="entry name" value="Bact_OuterMem_StrucFunc"/>
</dbReference>
<evidence type="ECO:0000256" key="2">
    <source>
        <dbReference type="ARBA" id="ARBA00008914"/>
    </source>
</evidence>
<dbReference type="PANTHER" id="PTHR30329">
    <property type="entry name" value="STATOR ELEMENT OF FLAGELLAR MOTOR COMPLEX"/>
    <property type="match status" value="1"/>
</dbReference>
<dbReference type="Pfam" id="PF13677">
    <property type="entry name" value="MotB_plug"/>
    <property type="match status" value="1"/>
</dbReference>
<feature type="domain" description="OmpA-like" evidence="10">
    <location>
        <begin position="158"/>
        <end position="277"/>
    </location>
</feature>
<dbReference type="CDD" id="cd07185">
    <property type="entry name" value="OmpA_C-like"/>
    <property type="match status" value="1"/>
</dbReference>
<evidence type="ECO:0000256" key="1">
    <source>
        <dbReference type="ARBA" id="ARBA00004162"/>
    </source>
</evidence>
<evidence type="ECO:0000256" key="6">
    <source>
        <dbReference type="ARBA" id="ARBA00023136"/>
    </source>
</evidence>
<comment type="similarity">
    <text evidence="2">Belongs to the MotB family.</text>
</comment>
<evidence type="ECO:0000256" key="5">
    <source>
        <dbReference type="ARBA" id="ARBA00022989"/>
    </source>
</evidence>
<dbReference type="GeneID" id="75139658"/>
<evidence type="ECO:0000259" key="10">
    <source>
        <dbReference type="PROSITE" id="PS51123"/>
    </source>
</evidence>
<dbReference type="EMBL" id="CP104006">
    <property type="protein sequence ID" value="UWM46492.1"/>
    <property type="molecule type" value="Genomic_DNA"/>
</dbReference>
<reference evidence="11" key="1">
    <citation type="submission" date="2022-08" db="EMBL/GenBank/DDBJ databases">
        <authorList>
            <person name="Bogun A."/>
            <person name="Kislichkina A."/>
            <person name="Solomentsev V."/>
            <person name="Skryabin Y."/>
            <person name="Sizova A."/>
            <person name="Platonov M."/>
            <person name="Dentovskaya S."/>
        </authorList>
    </citation>
    <scope>NUCLEOTIDE SEQUENCE</scope>
    <source>
        <strain evidence="11">SCPM-O-B-7604</strain>
    </source>
</reference>
<keyword evidence="11" id="KW-0966">Cell projection</keyword>